<name>A0A7Y0DVP2_9GAMM</name>
<sequence length="393" mass="45165">MKNKFLILICFLPITYLLYNIIADDSTAAPPTKLIKSNKAGEAIEKDITPSLTIKQKNKENTLYLENLFDGELKQSDNKLMALLNLKHLTRKEKIDIIWDEINKHPTESFEFKYLIDVIKNLKPLHLSSELTDLYINTSDIKSQEKILRLLSSSTLLTAEIDESELQNYTDDFMHVRRFFEQEIYSNNQKPELLRTLIINYDTLVSSDEYLHFLKNDINELSHGFSEEKINKMKLPHAMISNDPKELLELLHSSGTEISRTLYSYASLGLEHTSSKNKESINMYLDNISSEIFNNESIDNYDKASWIDTAEKVKGVDKNLIVSKLIESSNLVQEKAFLISQYDSGMLEISPTQINSLIQEIESTDGTIEDQNIVNILEKALQILKERSVKDNS</sequence>
<dbReference type="Proteomes" id="UP000570493">
    <property type="component" value="Unassembled WGS sequence"/>
</dbReference>
<proteinExistence type="predicted"/>
<comment type="caution">
    <text evidence="1">The sequence shown here is derived from an EMBL/GenBank/DDBJ whole genome shotgun (WGS) entry which is preliminary data.</text>
</comment>
<protein>
    <submittedName>
        <fullName evidence="1">Uncharacterized protein</fullName>
    </submittedName>
</protein>
<reference evidence="1" key="1">
    <citation type="submission" date="2020-04" db="EMBL/GenBank/DDBJ databases">
        <title>Genome Sequencing for Pseudoaltermonas arctica.</title>
        <authorList>
            <person name="Elkins N.S."/>
        </authorList>
    </citation>
    <scope>NUCLEOTIDE SEQUENCE [LARGE SCALE GENOMIC DNA]</scope>
    <source>
        <strain evidence="1">NEC-BIFX-2020_0012</strain>
    </source>
</reference>
<organism evidence="1 2">
    <name type="scientific">Pseudoalteromonas arctica</name>
    <dbReference type="NCBI Taxonomy" id="394751"/>
    <lineage>
        <taxon>Bacteria</taxon>
        <taxon>Pseudomonadati</taxon>
        <taxon>Pseudomonadota</taxon>
        <taxon>Gammaproteobacteria</taxon>
        <taxon>Alteromonadales</taxon>
        <taxon>Pseudoalteromonadaceae</taxon>
        <taxon>Pseudoalteromonas</taxon>
    </lineage>
</organism>
<gene>
    <name evidence="1" type="ORF">HHO47_17115</name>
</gene>
<dbReference type="RefSeq" id="WP_169021383.1">
    <property type="nucleotide sequence ID" value="NZ_JABBMT010000040.1"/>
</dbReference>
<accession>A0A7Y0DVP2</accession>
<evidence type="ECO:0000313" key="1">
    <source>
        <dbReference type="EMBL" id="NMM42478.1"/>
    </source>
</evidence>
<keyword evidence="2" id="KW-1185">Reference proteome</keyword>
<dbReference type="AlphaFoldDB" id="A0A7Y0DVP2"/>
<evidence type="ECO:0000313" key="2">
    <source>
        <dbReference type="Proteomes" id="UP000570493"/>
    </source>
</evidence>
<dbReference type="EMBL" id="JABBMT010000040">
    <property type="protein sequence ID" value="NMM42478.1"/>
    <property type="molecule type" value="Genomic_DNA"/>
</dbReference>